<dbReference type="SUPFAM" id="SSF46785">
    <property type="entry name" value="Winged helix' DNA-binding domain"/>
    <property type="match status" value="1"/>
</dbReference>
<dbReference type="HAMAP" id="MF_01911">
    <property type="entry name" value="HTH_type_Hpr"/>
    <property type="match status" value="1"/>
</dbReference>
<dbReference type="PATRIC" id="fig|1441095.3.peg.591"/>
<dbReference type="RefSeq" id="WP_053602354.1">
    <property type="nucleotide sequence ID" value="NZ_CP012600.1"/>
</dbReference>
<keyword evidence="4 6" id="KW-0238">DNA-binding</keyword>
<keyword evidence="2 6" id="KW-0749">Sporulation</keyword>
<proteinExistence type="inferred from homology"/>
<dbReference type="GO" id="GO:0003677">
    <property type="term" value="F:DNA binding"/>
    <property type="evidence" value="ECO:0007669"/>
    <property type="project" value="UniProtKB-UniRule"/>
</dbReference>
<evidence type="ECO:0000256" key="5">
    <source>
        <dbReference type="ARBA" id="ARBA00023163"/>
    </source>
</evidence>
<dbReference type="GO" id="GO:0045892">
    <property type="term" value="P:negative regulation of DNA-templated transcription"/>
    <property type="evidence" value="ECO:0007669"/>
    <property type="project" value="UniProtKB-UniRule"/>
</dbReference>
<dbReference type="InterPro" id="IPR023488">
    <property type="entry name" value="HTH_tscrpt_reg_Hpr"/>
</dbReference>
<evidence type="ECO:0000256" key="6">
    <source>
        <dbReference type="HAMAP-Rule" id="MF_01911"/>
    </source>
</evidence>
<dbReference type="GO" id="GO:0006950">
    <property type="term" value="P:response to stress"/>
    <property type="evidence" value="ECO:0007669"/>
    <property type="project" value="TreeGrafter"/>
</dbReference>
<dbReference type="STRING" id="1441095.AM592_02720"/>
<sequence length="201" mass="23668">MNKLDQDYSIKEALLFSQKMAQLSKALWKSIEKDWQQWIKPFELNINEHHILWIAYQLKGASISEIAKFGVMHVSTAFNFSKKLEERGYLQFSKKNNDKRNTYIQLTEKGEEVFLKLLEEYDPSHNAVFKGAQPLQQLYGKFPEIIEMMCIIRNIYGDDFMEIFETSFSNIETEFTTDSGKLKKKKVEETPDFEETLEPIN</sequence>
<evidence type="ECO:0000256" key="3">
    <source>
        <dbReference type="ARBA" id="ARBA00023015"/>
    </source>
</evidence>
<keyword evidence="3 6" id="KW-0805">Transcription regulation</keyword>
<keyword evidence="5 6" id="KW-0804">Transcription</keyword>
<name>A0A0M5J9K2_9BACI</name>
<comment type="function">
    <text evidence="6">Negative regulator of protease production and sporulation.</text>
</comment>
<dbReference type="NCBIfam" id="NF010349">
    <property type="entry name" value="PRK13777.1"/>
    <property type="match status" value="1"/>
</dbReference>
<reference evidence="8 9" key="2">
    <citation type="journal article" date="2016" name="Int. J. Syst. Evol. Microbiol.">
        <title>Bacillus gobiensis sp. nov., isolated from a soil sample.</title>
        <authorList>
            <person name="Liu B."/>
            <person name="Liu G.H."/>
            <person name="Cetin S."/>
            <person name="Schumann P."/>
            <person name="Pan Z.Z."/>
            <person name="Chen Q.Q."/>
        </authorList>
    </citation>
    <scope>NUCLEOTIDE SEQUENCE [LARGE SCALE GENOMIC DNA]</scope>
    <source>
        <strain evidence="8 9">FJAT-4402</strain>
    </source>
</reference>
<evidence type="ECO:0000259" key="7">
    <source>
        <dbReference type="PROSITE" id="PS50995"/>
    </source>
</evidence>
<evidence type="ECO:0000256" key="4">
    <source>
        <dbReference type="ARBA" id="ARBA00023125"/>
    </source>
</evidence>
<dbReference type="FunFam" id="1.10.10.10:FF:000194">
    <property type="entry name" value="HTH-type transcriptional regulator Hpr"/>
    <property type="match status" value="1"/>
</dbReference>
<dbReference type="InterPro" id="IPR039422">
    <property type="entry name" value="MarR/SlyA-like"/>
</dbReference>
<dbReference type="InterPro" id="IPR036390">
    <property type="entry name" value="WH_DNA-bd_sf"/>
</dbReference>
<dbReference type="PROSITE" id="PS01117">
    <property type="entry name" value="HTH_MARR_1"/>
    <property type="match status" value="1"/>
</dbReference>
<dbReference type="PANTHER" id="PTHR33164:SF58">
    <property type="entry name" value="DNA-BINDING TRANSCRIPTIONAL REPRESSOR SCOC"/>
    <property type="match status" value="1"/>
</dbReference>
<dbReference type="InterPro" id="IPR023187">
    <property type="entry name" value="Tscrpt_reg_MarR-type_CS"/>
</dbReference>
<evidence type="ECO:0000256" key="2">
    <source>
        <dbReference type="ARBA" id="ARBA00022969"/>
    </source>
</evidence>
<dbReference type="InterPro" id="IPR000835">
    <property type="entry name" value="HTH_MarR-typ"/>
</dbReference>
<dbReference type="Proteomes" id="UP000067625">
    <property type="component" value="Chromosome"/>
</dbReference>
<dbReference type="Pfam" id="PF01047">
    <property type="entry name" value="MarR"/>
    <property type="match status" value="1"/>
</dbReference>
<dbReference type="EMBL" id="CP012600">
    <property type="protein sequence ID" value="ALC80614.1"/>
    <property type="molecule type" value="Genomic_DNA"/>
</dbReference>
<dbReference type="PANTHER" id="PTHR33164">
    <property type="entry name" value="TRANSCRIPTIONAL REGULATOR, MARR FAMILY"/>
    <property type="match status" value="1"/>
</dbReference>
<protein>
    <recommendedName>
        <fullName evidence="6">HTH-type transcriptional regulator Hpr</fullName>
    </recommendedName>
    <alternativeName>
        <fullName evidence="6">Protease production regulatory protein Hpr</fullName>
    </alternativeName>
</protein>
<evidence type="ECO:0000256" key="1">
    <source>
        <dbReference type="ARBA" id="ARBA00022491"/>
    </source>
</evidence>
<evidence type="ECO:0000313" key="8">
    <source>
        <dbReference type="EMBL" id="ALC80614.1"/>
    </source>
</evidence>
<keyword evidence="9" id="KW-1185">Reference proteome</keyword>
<keyword evidence="1 6" id="KW-0678">Repressor</keyword>
<dbReference type="Gene3D" id="1.10.10.10">
    <property type="entry name" value="Winged helix-like DNA-binding domain superfamily/Winged helix DNA-binding domain"/>
    <property type="match status" value="1"/>
</dbReference>
<accession>A0A0M5J9K2</accession>
<comment type="subunit">
    <text evidence="6">Homodimer.</text>
</comment>
<dbReference type="SMART" id="SM00347">
    <property type="entry name" value="HTH_MARR"/>
    <property type="match status" value="1"/>
</dbReference>
<reference evidence="9" key="1">
    <citation type="submission" date="2015-08" db="EMBL/GenBank/DDBJ databases">
        <title>Genome sequencing project for genomic taxonomy and phylogenomics of Bacillus-like bacteria.</title>
        <authorList>
            <person name="Liu B."/>
            <person name="Wang J."/>
            <person name="Zhu Y."/>
            <person name="Liu G."/>
            <person name="Chen Q."/>
            <person name="Chen Z."/>
            <person name="Lan J."/>
            <person name="Che J."/>
            <person name="Ge C."/>
            <person name="Shi H."/>
            <person name="Pan Z."/>
            <person name="Liu X."/>
        </authorList>
    </citation>
    <scope>NUCLEOTIDE SEQUENCE [LARGE SCALE GENOMIC DNA]</scope>
    <source>
        <strain evidence="9">FJAT-4402</strain>
    </source>
</reference>
<evidence type="ECO:0000313" key="9">
    <source>
        <dbReference type="Proteomes" id="UP000067625"/>
    </source>
</evidence>
<dbReference type="AlphaFoldDB" id="A0A0M5J9K2"/>
<organism evidence="8 9">
    <name type="scientific">Bacillus gobiensis</name>
    <dbReference type="NCBI Taxonomy" id="1441095"/>
    <lineage>
        <taxon>Bacteria</taxon>
        <taxon>Bacillati</taxon>
        <taxon>Bacillota</taxon>
        <taxon>Bacilli</taxon>
        <taxon>Bacillales</taxon>
        <taxon>Bacillaceae</taxon>
        <taxon>Bacillus</taxon>
    </lineage>
</organism>
<dbReference type="GO" id="GO:0003700">
    <property type="term" value="F:DNA-binding transcription factor activity"/>
    <property type="evidence" value="ECO:0007669"/>
    <property type="project" value="UniProtKB-UniRule"/>
</dbReference>
<gene>
    <name evidence="6" type="primary">hpr</name>
    <name evidence="8" type="ORF">AM592_02720</name>
</gene>
<dbReference type="OrthoDB" id="2393954at2"/>
<dbReference type="InterPro" id="IPR036388">
    <property type="entry name" value="WH-like_DNA-bd_sf"/>
</dbReference>
<dbReference type="PROSITE" id="PS50995">
    <property type="entry name" value="HTH_MARR_2"/>
    <property type="match status" value="1"/>
</dbReference>
<dbReference type="GO" id="GO:0030435">
    <property type="term" value="P:sporulation resulting in formation of a cellular spore"/>
    <property type="evidence" value="ECO:0007669"/>
    <property type="project" value="UniProtKB-UniRule"/>
</dbReference>
<feature type="domain" description="HTH marR-type" evidence="7">
    <location>
        <begin position="13"/>
        <end position="157"/>
    </location>
</feature>